<proteinExistence type="predicted"/>
<dbReference type="CDD" id="cd00371">
    <property type="entry name" value="HMA"/>
    <property type="match status" value="1"/>
</dbReference>
<protein>
    <recommendedName>
        <fullName evidence="2">HMA domain-containing protein</fullName>
    </recommendedName>
</protein>
<evidence type="ECO:0000313" key="3">
    <source>
        <dbReference type="EMBL" id="PIA38873.1"/>
    </source>
</evidence>
<dbReference type="Gene3D" id="3.30.70.100">
    <property type="match status" value="1"/>
</dbReference>
<feature type="domain" description="HMA" evidence="2">
    <location>
        <begin position="183"/>
        <end position="249"/>
    </location>
</feature>
<dbReference type="GO" id="GO:0046872">
    <property type="term" value="F:metal ion binding"/>
    <property type="evidence" value="ECO:0007669"/>
    <property type="project" value="InterPro"/>
</dbReference>
<dbReference type="InterPro" id="IPR036163">
    <property type="entry name" value="HMA_dom_sf"/>
</dbReference>
<dbReference type="PROSITE" id="PS50846">
    <property type="entry name" value="HMA_2"/>
    <property type="match status" value="1"/>
</dbReference>
<keyword evidence="4" id="KW-1185">Reference proteome</keyword>
<dbReference type="InterPro" id="IPR044526">
    <property type="entry name" value="NAKR1-3"/>
</dbReference>
<feature type="region of interest" description="Disordered" evidence="1">
    <location>
        <begin position="32"/>
        <end position="88"/>
    </location>
</feature>
<sequence>MTRMKGVDIFCASQASTAICMSMDQRSIVGQSSRAIDRHNPHLREVRRSRSVNQSSSQPSTKSTMPYHQKSRKSISSSNPIDHLITPPESSRYLLRNTPFFDIQKTRMNTVSLGRKSTSALPTDLTSPPGSSRYLLSKSDTPVFEVFDSYSALVPFEKTKPPSVSSIESTVMKPSSKTRPNNNQVVVLKVSLHCKGCEGKVRKHISRMEGVTSFSIDFATKKVTVIGDVTPLSVLTSVSRVKNAQLWPSSSVSAVSVGSSIH</sequence>
<feature type="compositionally biased region" description="Low complexity" evidence="1">
    <location>
        <begin position="51"/>
        <end position="64"/>
    </location>
</feature>
<feature type="compositionally biased region" description="Basic and acidic residues" evidence="1">
    <location>
        <begin position="35"/>
        <end position="48"/>
    </location>
</feature>
<reference evidence="3 4" key="1">
    <citation type="submission" date="2017-09" db="EMBL/GenBank/DDBJ databases">
        <title>WGS assembly of Aquilegia coerulea Goldsmith.</title>
        <authorList>
            <person name="Hodges S."/>
            <person name="Kramer E."/>
            <person name="Nordborg M."/>
            <person name="Tomkins J."/>
            <person name="Borevitz J."/>
            <person name="Derieg N."/>
            <person name="Yan J."/>
            <person name="Mihaltcheva S."/>
            <person name="Hayes R.D."/>
            <person name="Rokhsar D."/>
        </authorList>
    </citation>
    <scope>NUCLEOTIDE SEQUENCE [LARGE SCALE GENOMIC DNA]</scope>
    <source>
        <strain evidence="4">cv. Goldsmith</strain>
    </source>
</reference>
<evidence type="ECO:0000256" key="1">
    <source>
        <dbReference type="SAM" id="MobiDB-lite"/>
    </source>
</evidence>
<dbReference type="OrthoDB" id="689350at2759"/>
<dbReference type="InterPro" id="IPR006121">
    <property type="entry name" value="HMA_dom"/>
</dbReference>
<evidence type="ECO:0000313" key="4">
    <source>
        <dbReference type="Proteomes" id="UP000230069"/>
    </source>
</evidence>
<dbReference type="Pfam" id="PF00403">
    <property type="entry name" value="HMA"/>
    <property type="match status" value="1"/>
</dbReference>
<dbReference type="Proteomes" id="UP000230069">
    <property type="component" value="Unassembled WGS sequence"/>
</dbReference>
<gene>
    <name evidence="3" type="ORF">AQUCO_02700225v1</name>
</gene>
<dbReference type="SUPFAM" id="SSF55008">
    <property type="entry name" value="HMA, heavy metal-associated domain"/>
    <property type="match status" value="1"/>
</dbReference>
<dbReference type="STRING" id="218851.A0A2G5D5V7"/>
<dbReference type="PANTHER" id="PTHR46119:SF15">
    <property type="entry name" value="PROTEIN SODIUM POTASSIUM ROOT DEFECTIVE 2"/>
    <property type="match status" value="1"/>
</dbReference>
<evidence type="ECO:0000259" key="2">
    <source>
        <dbReference type="PROSITE" id="PS50846"/>
    </source>
</evidence>
<dbReference type="EMBL" id="KZ305044">
    <property type="protein sequence ID" value="PIA38873.1"/>
    <property type="molecule type" value="Genomic_DNA"/>
</dbReference>
<organism evidence="3 4">
    <name type="scientific">Aquilegia coerulea</name>
    <name type="common">Rocky mountain columbine</name>
    <dbReference type="NCBI Taxonomy" id="218851"/>
    <lineage>
        <taxon>Eukaryota</taxon>
        <taxon>Viridiplantae</taxon>
        <taxon>Streptophyta</taxon>
        <taxon>Embryophyta</taxon>
        <taxon>Tracheophyta</taxon>
        <taxon>Spermatophyta</taxon>
        <taxon>Magnoliopsida</taxon>
        <taxon>Ranunculales</taxon>
        <taxon>Ranunculaceae</taxon>
        <taxon>Thalictroideae</taxon>
        <taxon>Aquilegia</taxon>
    </lineage>
</organism>
<dbReference type="InParanoid" id="A0A2G5D5V7"/>
<dbReference type="FunCoup" id="A0A2G5D5V7">
    <property type="interactions" value="115"/>
</dbReference>
<accession>A0A2G5D5V7</accession>
<dbReference type="AlphaFoldDB" id="A0A2G5D5V7"/>
<dbReference type="PANTHER" id="PTHR46119">
    <property type="entry name" value="OS08G0405700 PROTEIN"/>
    <property type="match status" value="1"/>
</dbReference>
<name>A0A2G5D5V7_AQUCA</name>